<name>A0A484ANP1_DRONA</name>
<dbReference type="AlphaFoldDB" id="A0A484ANP1"/>
<organism evidence="1 2">
    <name type="scientific">Drosophila navojoa</name>
    <name type="common">Fruit fly</name>
    <dbReference type="NCBI Taxonomy" id="7232"/>
    <lineage>
        <taxon>Eukaryota</taxon>
        <taxon>Metazoa</taxon>
        <taxon>Ecdysozoa</taxon>
        <taxon>Arthropoda</taxon>
        <taxon>Hexapoda</taxon>
        <taxon>Insecta</taxon>
        <taxon>Pterygota</taxon>
        <taxon>Neoptera</taxon>
        <taxon>Endopterygota</taxon>
        <taxon>Diptera</taxon>
        <taxon>Brachycera</taxon>
        <taxon>Muscomorpha</taxon>
        <taxon>Ephydroidea</taxon>
        <taxon>Drosophilidae</taxon>
        <taxon>Drosophila</taxon>
    </lineage>
</organism>
<comment type="caution">
    <text evidence="1">The sequence shown here is derived from an EMBL/GenBank/DDBJ whole genome shotgun (WGS) entry which is preliminary data.</text>
</comment>
<dbReference type="EMBL" id="LSRL02003739">
    <property type="protein sequence ID" value="TDG38419.1"/>
    <property type="molecule type" value="Genomic_DNA"/>
</dbReference>
<evidence type="ECO:0008006" key="3">
    <source>
        <dbReference type="Google" id="ProtNLM"/>
    </source>
</evidence>
<proteinExistence type="predicted"/>
<evidence type="ECO:0000313" key="2">
    <source>
        <dbReference type="Proteomes" id="UP000295192"/>
    </source>
</evidence>
<feature type="non-terminal residue" evidence="1">
    <location>
        <position position="308"/>
    </location>
</feature>
<sequence>MEGLFKNHFFGHCYNAAFEKSGKIASKPWNSDDGPTVNVQLELERKALDVLEDSERIYVEWFSFRWYPLTPTYACFRCFSFDHKVAKCRMKEQISIVSDSASTWATYDWSVSELDLSDHNIITVVTLDQASTVESFAPVPSWQLQNADWRRFSDELRTASMDIPLEDFHLLSLDAQVAALRSLVHQVSDALFGRRQPRARRRVGWWNAAFADARRTLRRARRRLQHARRSHSESVSALASYFRITRKEYERLMLKAKEEDRRRAPGRPMGICLPDLLWPQDAHRFRLPSQERPAVRSLARLRECPTPQ</sequence>
<dbReference type="Proteomes" id="UP000295192">
    <property type="component" value="Unassembled WGS sequence"/>
</dbReference>
<reference evidence="1 2" key="1">
    <citation type="journal article" date="2019" name="J. Hered.">
        <title>An Improved Genome Assembly for Drosophila navojoa, the Basal Species in the mojavensis Cluster.</title>
        <authorList>
            <person name="Vanderlinde T."/>
            <person name="Dupim E.G."/>
            <person name="Nazario-Yepiz N.O."/>
            <person name="Carvalho A.B."/>
        </authorList>
    </citation>
    <scope>NUCLEOTIDE SEQUENCE [LARGE SCALE GENOMIC DNA]</scope>
    <source>
        <strain evidence="1">Navoj_Jal97</strain>
        <tissue evidence="1">Whole organism</tissue>
    </source>
</reference>
<gene>
    <name evidence="1" type="ORF">AWZ03_015159</name>
</gene>
<evidence type="ECO:0000313" key="1">
    <source>
        <dbReference type="EMBL" id="TDG38419.1"/>
    </source>
</evidence>
<keyword evidence="2" id="KW-1185">Reference proteome</keyword>
<accession>A0A484ANP1</accession>
<protein>
    <recommendedName>
        <fullName evidence="3">Endonuclease/exonuclease/phosphatase domain-containing protein</fullName>
    </recommendedName>
</protein>